<dbReference type="Proteomes" id="UP000284006">
    <property type="component" value="Unassembled WGS sequence"/>
</dbReference>
<dbReference type="Pfam" id="PF07715">
    <property type="entry name" value="Plug"/>
    <property type="match status" value="1"/>
</dbReference>
<evidence type="ECO:0000256" key="10">
    <source>
        <dbReference type="PROSITE-ProRule" id="PRU01360"/>
    </source>
</evidence>
<keyword evidence="6 11" id="KW-0798">TonB box</keyword>
<evidence type="ECO:0000256" key="7">
    <source>
        <dbReference type="ARBA" id="ARBA00023136"/>
    </source>
</evidence>
<keyword evidence="9 10" id="KW-0998">Cell outer membrane</keyword>
<comment type="caution">
    <text evidence="15">The sequence shown here is derived from an EMBL/GenBank/DDBJ whole genome shotgun (WGS) entry which is preliminary data.</text>
</comment>
<keyword evidence="16" id="KW-1185">Reference proteome</keyword>
<accession>A0A418Y6X3</accession>
<dbReference type="Pfam" id="PF00593">
    <property type="entry name" value="TonB_dep_Rec_b-barrel"/>
    <property type="match status" value="1"/>
</dbReference>
<evidence type="ECO:0000259" key="14">
    <source>
        <dbReference type="Pfam" id="PF07715"/>
    </source>
</evidence>
<dbReference type="SUPFAM" id="SSF56935">
    <property type="entry name" value="Porins"/>
    <property type="match status" value="1"/>
</dbReference>
<dbReference type="InterPro" id="IPR039426">
    <property type="entry name" value="TonB-dep_rcpt-like"/>
</dbReference>
<evidence type="ECO:0000256" key="3">
    <source>
        <dbReference type="ARBA" id="ARBA00022448"/>
    </source>
</evidence>
<evidence type="ECO:0000256" key="6">
    <source>
        <dbReference type="ARBA" id="ARBA00023077"/>
    </source>
</evidence>
<evidence type="ECO:0000313" key="15">
    <source>
        <dbReference type="EMBL" id="RJG24181.1"/>
    </source>
</evidence>
<comment type="subcellular location">
    <subcellularLocation>
        <location evidence="1 10">Cell outer membrane</location>
        <topology evidence="1 10">Multi-pass membrane protein</topology>
    </subcellularLocation>
</comment>
<sequence>MTRQSGRPILPRTLLASALLAALNSAYAQTPDTTTARADDNTPAKVVVLGSRSTAKTALDTVAPVGLINVKDMQTAGPLELGKLLQTLDPSFNFSTTFISDGTDIIRPATLRGLGPDQLLVLVNGKRRHQQALVNVQQTIGRGSAGTDINAIPMSAIHHIEVLRDGAAAQYGSDAIAGVINIVLKSQTKETQLSGSVGTTSEGDGDLVSGSANTGFTIANNGYVNLSVEGRRRDETNRAGPDTLRVSPPRVTQRIGDSLAKDAYLWMNAAVPLDVDKDNEFYAFGGVSKRTGDSAGFFRSKGDGRNVPAVYPNGFLPNIITTVKDASFAFGYRRNFGDDWNFDVSVNHGRSELGFHERNSINVSYWYEPKPGGGIYAESPLSADTGKLKFDQTTFNADLRGPVDIGGRILSVATGFEYRRDNYQIEAGDPVSYQYGRTNNPAIRIIDQTGGIAASGAQGFPGYTPGTEVDEGRHNIALYLDVEHNLAEKLLVTGALRYEKYSDFGNTTTGKLGMRWDPSRQFGLRGSISTGFRAPSVQQKFYSSVSTNLNSAGVLTETLTAREGSPVTRAFGISPLKEETSKSFSIGAVVRPMTNFSVTADLYRIDIDDRIVFSSNIAPESGACATAAACPIKAILDPLKVGQAQFFTNAIDTTTDGFDLVAEHTTRWTGSTLVLSGQLGFNKTEIKARRSQSPVLTGAQLFDDAQVTLIERGQPRQHHVVAADYTMGPWNLNTRASYFGAVQGQGFTAPFIQTWEAKWLVDASVRYSFSKRFTVAVGANNLFDTYPTEWDKTKAFPFPQLGFTHCWETCPIGINGRQMYARVDYAF</sequence>
<evidence type="ECO:0000256" key="11">
    <source>
        <dbReference type="RuleBase" id="RU003357"/>
    </source>
</evidence>
<feature type="domain" description="TonB-dependent receptor-like beta-barrel" evidence="13">
    <location>
        <begin position="287"/>
        <end position="782"/>
    </location>
</feature>
<dbReference type="Gene3D" id="2.170.130.10">
    <property type="entry name" value="TonB-dependent receptor, plug domain"/>
    <property type="match status" value="1"/>
</dbReference>
<keyword evidence="8 15" id="KW-0675">Receptor</keyword>
<keyword evidence="12" id="KW-0732">Signal</keyword>
<organism evidence="15 16">
    <name type="scientific">Massilia cavernae</name>
    <dbReference type="NCBI Taxonomy" id="2320864"/>
    <lineage>
        <taxon>Bacteria</taxon>
        <taxon>Pseudomonadati</taxon>
        <taxon>Pseudomonadota</taxon>
        <taxon>Betaproteobacteria</taxon>
        <taxon>Burkholderiales</taxon>
        <taxon>Oxalobacteraceae</taxon>
        <taxon>Telluria group</taxon>
        <taxon>Massilia</taxon>
    </lineage>
</organism>
<reference evidence="15 16" key="1">
    <citation type="submission" date="2018-09" db="EMBL/GenBank/DDBJ databases">
        <authorList>
            <person name="Zhu H."/>
        </authorList>
    </citation>
    <scope>NUCLEOTIDE SEQUENCE [LARGE SCALE GENOMIC DNA]</scope>
    <source>
        <strain evidence="15 16">K1S02-61</strain>
    </source>
</reference>
<protein>
    <submittedName>
        <fullName evidence="15">TonB-dependent receptor</fullName>
    </submittedName>
</protein>
<keyword evidence="3 10" id="KW-0813">Transport</keyword>
<evidence type="ECO:0000256" key="5">
    <source>
        <dbReference type="ARBA" id="ARBA00022692"/>
    </source>
</evidence>
<gene>
    <name evidence="15" type="ORF">D3872_03685</name>
</gene>
<evidence type="ECO:0000259" key="13">
    <source>
        <dbReference type="Pfam" id="PF00593"/>
    </source>
</evidence>
<feature type="chain" id="PRO_5019459188" evidence="12">
    <location>
        <begin position="29"/>
        <end position="827"/>
    </location>
</feature>
<evidence type="ECO:0000256" key="8">
    <source>
        <dbReference type="ARBA" id="ARBA00023170"/>
    </source>
</evidence>
<keyword evidence="5 10" id="KW-0812">Transmembrane</keyword>
<dbReference type="AlphaFoldDB" id="A0A418Y6X3"/>
<feature type="signal peptide" evidence="12">
    <location>
        <begin position="1"/>
        <end position="28"/>
    </location>
</feature>
<evidence type="ECO:0000256" key="12">
    <source>
        <dbReference type="SAM" id="SignalP"/>
    </source>
</evidence>
<evidence type="ECO:0000256" key="1">
    <source>
        <dbReference type="ARBA" id="ARBA00004571"/>
    </source>
</evidence>
<dbReference type="PANTHER" id="PTHR47234:SF3">
    <property type="entry name" value="SECRETIN_TONB SHORT N-TERMINAL DOMAIN-CONTAINING PROTEIN"/>
    <property type="match status" value="1"/>
</dbReference>
<dbReference type="Gene3D" id="2.40.170.20">
    <property type="entry name" value="TonB-dependent receptor, beta-barrel domain"/>
    <property type="match status" value="1"/>
</dbReference>
<dbReference type="InterPro" id="IPR037066">
    <property type="entry name" value="Plug_dom_sf"/>
</dbReference>
<dbReference type="RefSeq" id="WP_119809528.1">
    <property type="nucleotide sequence ID" value="NZ_QYUP01000036.1"/>
</dbReference>
<dbReference type="InterPro" id="IPR000531">
    <property type="entry name" value="Beta-barrel_TonB"/>
</dbReference>
<dbReference type="PANTHER" id="PTHR47234">
    <property type="match status" value="1"/>
</dbReference>
<dbReference type="EMBL" id="QYUP01000036">
    <property type="protein sequence ID" value="RJG24181.1"/>
    <property type="molecule type" value="Genomic_DNA"/>
</dbReference>
<proteinExistence type="inferred from homology"/>
<keyword evidence="7 10" id="KW-0472">Membrane</keyword>
<feature type="domain" description="TonB-dependent receptor plug" evidence="14">
    <location>
        <begin position="59"/>
        <end position="179"/>
    </location>
</feature>
<dbReference type="InterPro" id="IPR012910">
    <property type="entry name" value="Plug_dom"/>
</dbReference>
<dbReference type="InterPro" id="IPR036942">
    <property type="entry name" value="Beta-barrel_TonB_sf"/>
</dbReference>
<evidence type="ECO:0000313" key="16">
    <source>
        <dbReference type="Proteomes" id="UP000284006"/>
    </source>
</evidence>
<keyword evidence="4 10" id="KW-1134">Transmembrane beta strand</keyword>
<dbReference type="OrthoDB" id="8530571at2"/>
<evidence type="ECO:0000256" key="2">
    <source>
        <dbReference type="ARBA" id="ARBA00009810"/>
    </source>
</evidence>
<dbReference type="CDD" id="cd01347">
    <property type="entry name" value="ligand_gated_channel"/>
    <property type="match status" value="1"/>
</dbReference>
<dbReference type="GO" id="GO:0009279">
    <property type="term" value="C:cell outer membrane"/>
    <property type="evidence" value="ECO:0007669"/>
    <property type="project" value="UniProtKB-SubCell"/>
</dbReference>
<name>A0A418Y6X3_9BURK</name>
<evidence type="ECO:0000256" key="4">
    <source>
        <dbReference type="ARBA" id="ARBA00022452"/>
    </source>
</evidence>
<evidence type="ECO:0000256" key="9">
    <source>
        <dbReference type="ARBA" id="ARBA00023237"/>
    </source>
</evidence>
<comment type="similarity">
    <text evidence="2 10 11">Belongs to the TonB-dependent receptor family.</text>
</comment>
<dbReference type="PROSITE" id="PS52016">
    <property type="entry name" value="TONB_DEPENDENT_REC_3"/>
    <property type="match status" value="1"/>
</dbReference>